<gene>
    <name evidence="4" type="ORF">Z042_05555</name>
</gene>
<dbReference type="GO" id="GO:0003677">
    <property type="term" value="F:DNA binding"/>
    <property type="evidence" value="ECO:0007669"/>
    <property type="project" value="UniProtKB-KW"/>
</dbReference>
<dbReference type="OrthoDB" id="21915at2"/>
<dbReference type="PROSITE" id="PS50943">
    <property type="entry name" value="HTH_CROC1"/>
    <property type="match status" value="1"/>
</dbReference>
<dbReference type="InterPro" id="IPR001387">
    <property type="entry name" value="Cro/C1-type_HTH"/>
</dbReference>
<dbReference type="RefSeq" id="WP_024912254.1">
    <property type="nucleotide sequence ID" value="NZ_CP007044.2"/>
</dbReference>
<dbReference type="AlphaFoldDB" id="W0LAX4"/>
<dbReference type="Pfam" id="PF13239">
    <property type="entry name" value="2TM"/>
    <property type="match status" value="1"/>
</dbReference>
<name>W0LAX4_9GAMM</name>
<feature type="transmembrane region" description="Helical" evidence="2">
    <location>
        <begin position="119"/>
        <end position="140"/>
    </location>
</feature>
<dbReference type="InterPro" id="IPR010982">
    <property type="entry name" value="Lambda_DNA-bd_dom_sf"/>
</dbReference>
<feature type="transmembrane region" description="Helical" evidence="2">
    <location>
        <begin position="92"/>
        <end position="113"/>
    </location>
</feature>
<dbReference type="Proteomes" id="UP000019030">
    <property type="component" value="Chromosome"/>
</dbReference>
<sequence length="159" mass="18242">MSQNCIKQLRLSRAWSQEQLAELTSLSVRTIQRIENGEQASLETLSAIAAVFNISVTDISGGGETAGIAQRDDALDKQIESAKERVAAESRFYRSVFIYVVINLFLFTINRVVTPDSFWFVWPLVIWGVFLVMQGAKVFFLQDWLIRWQQARLQKILRK</sequence>
<organism evidence="4 5">
    <name type="scientific">Chania multitudinisentens RB-25</name>
    <dbReference type="NCBI Taxonomy" id="1441930"/>
    <lineage>
        <taxon>Bacteria</taxon>
        <taxon>Pseudomonadati</taxon>
        <taxon>Pseudomonadota</taxon>
        <taxon>Gammaproteobacteria</taxon>
        <taxon>Enterobacterales</taxon>
        <taxon>Yersiniaceae</taxon>
        <taxon>Chania</taxon>
    </lineage>
</organism>
<evidence type="ECO:0000313" key="4">
    <source>
        <dbReference type="EMBL" id="AHG19135.1"/>
    </source>
</evidence>
<dbReference type="SUPFAM" id="SSF47413">
    <property type="entry name" value="lambda repressor-like DNA-binding domains"/>
    <property type="match status" value="1"/>
</dbReference>
<accession>W0LAX4</accession>
<keyword evidence="5" id="KW-1185">Reference proteome</keyword>
<keyword evidence="1 4" id="KW-0238">DNA-binding</keyword>
<reference evidence="4 5" key="1">
    <citation type="submission" date="2014-01" db="EMBL/GenBank/DDBJ databases">
        <title>Isolation of Serratia multitudinisentens RB-25 from Ex-Landfill site.</title>
        <authorList>
            <person name="Robson E.H.J."/>
        </authorList>
    </citation>
    <scope>NUCLEOTIDE SEQUENCE [LARGE SCALE GENOMIC DNA]</scope>
    <source>
        <strain evidence="4 5">RB-25</strain>
    </source>
</reference>
<evidence type="ECO:0000313" key="5">
    <source>
        <dbReference type="Proteomes" id="UP000019030"/>
    </source>
</evidence>
<reference evidence="4 5" key="2">
    <citation type="submission" date="2015-03" db="EMBL/GenBank/DDBJ databases">
        <authorList>
            <person name="Chan K.-G."/>
        </authorList>
    </citation>
    <scope>NUCLEOTIDE SEQUENCE [LARGE SCALE GENOMIC DNA]</scope>
    <source>
        <strain evidence="4 5">RB-25</strain>
    </source>
</reference>
<evidence type="ECO:0000259" key="3">
    <source>
        <dbReference type="PROSITE" id="PS50943"/>
    </source>
</evidence>
<evidence type="ECO:0000256" key="2">
    <source>
        <dbReference type="SAM" id="Phobius"/>
    </source>
</evidence>
<dbReference type="PANTHER" id="PTHR46558:SF4">
    <property type="entry name" value="DNA-BIDING PHAGE PROTEIN"/>
    <property type="match status" value="1"/>
</dbReference>
<dbReference type="CDD" id="cd00093">
    <property type="entry name" value="HTH_XRE"/>
    <property type="match status" value="1"/>
</dbReference>
<keyword evidence="2" id="KW-0472">Membrane</keyword>
<keyword evidence="2" id="KW-0812">Transmembrane</keyword>
<dbReference type="InterPro" id="IPR025698">
    <property type="entry name" value="2TM_dom"/>
</dbReference>
<proteinExistence type="predicted"/>
<evidence type="ECO:0000256" key="1">
    <source>
        <dbReference type="ARBA" id="ARBA00023125"/>
    </source>
</evidence>
<dbReference type="SMART" id="SM00530">
    <property type="entry name" value="HTH_XRE"/>
    <property type="match status" value="1"/>
</dbReference>
<dbReference type="EMBL" id="CP007044">
    <property type="protein sequence ID" value="AHG19135.1"/>
    <property type="molecule type" value="Genomic_DNA"/>
</dbReference>
<dbReference type="PATRIC" id="fig|1441930.4.peg.1110"/>
<dbReference type="PANTHER" id="PTHR46558">
    <property type="entry name" value="TRACRIPTIONAL REGULATORY PROTEIN-RELATED-RELATED"/>
    <property type="match status" value="1"/>
</dbReference>
<dbReference type="KEGG" id="sfo:Z042_05555"/>
<feature type="domain" description="HTH cro/C1-type" evidence="3">
    <location>
        <begin position="6"/>
        <end position="59"/>
    </location>
</feature>
<dbReference type="eggNOG" id="COG1396">
    <property type="taxonomic scope" value="Bacteria"/>
</dbReference>
<dbReference type="STRING" id="1441930.Z042_05555"/>
<dbReference type="Gene3D" id="1.10.260.40">
    <property type="entry name" value="lambda repressor-like DNA-binding domains"/>
    <property type="match status" value="1"/>
</dbReference>
<dbReference type="Pfam" id="PF01381">
    <property type="entry name" value="HTH_3"/>
    <property type="match status" value="1"/>
</dbReference>
<keyword evidence="2" id="KW-1133">Transmembrane helix</keyword>
<dbReference type="HOGENOM" id="CLU_105392_1_0_6"/>
<protein>
    <submittedName>
        <fullName evidence="4">DNA-binding protein</fullName>
    </submittedName>
</protein>